<dbReference type="EMBL" id="CAXAMN010013113">
    <property type="protein sequence ID" value="CAK9039891.1"/>
    <property type="molecule type" value="Genomic_DNA"/>
</dbReference>
<dbReference type="Gene3D" id="1.25.40.10">
    <property type="entry name" value="Tetratricopeptide repeat domain"/>
    <property type="match status" value="1"/>
</dbReference>
<evidence type="ECO:0000313" key="3">
    <source>
        <dbReference type="EMBL" id="CAK9039891.1"/>
    </source>
</evidence>
<organism evidence="3 4">
    <name type="scientific">Durusdinium trenchii</name>
    <dbReference type="NCBI Taxonomy" id="1381693"/>
    <lineage>
        <taxon>Eukaryota</taxon>
        <taxon>Sar</taxon>
        <taxon>Alveolata</taxon>
        <taxon>Dinophyceae</taxon>
        <taxon>Suessiales</taxon>
        <taxon>Symbiodiniaceae</taxon>
        <taxon>Durusdinium</taxon>
    </lineage>
</organism>
<evidence type="ECO:0000256" key="2">
    <source>
        <dbReference type="PROSITE-ProRule" id="PRU00708"/>
    </source>
</evidence>
<gene>
    <name evidence="3" type="ORF">CCMP2556_LOCUS21560</name>
</gene>
<reference evidence="3 4" key="1">
    <citation type="submission" date="2024-02" db="EMBL/GenBank/DDBJ databases">
        <authorList>
            <person name="Chen Y."/>
            <person name="Shah S."/>
            <person name="Dougan E. K."/>
            <person name="Thang M."/>
            <person name="Chan C."/>
        </authorList>
    </citation>
    <scope>NUCLEOTIDE SEQUENCE [LARGE SCALE GENOMIC DNA]</scope>
</reference>
<dbReference type="PANTHER" id="PTHR47936:SF1">
    <property type="entry name" value="PENTATRICOPEPTIDE REPEAT-CONTAINING PROTEIN GUN1, CHLOROPLASTIC"/>
    <property type="match status" value="1"/>
</dbReference>
<feature type="repeat" description="PPR" evidence="2">
    <location>
        <begin position="85"/>
        <end position="119"/>
    </location>
</feature>
<evidence type="ECO:0008006" key="5">
    <source>
        <dbReference type="Google" id="ProtNLM"/>
    </source>
</evidence>
<name>A0ABP0LMA3_9DINO</name>
<dbReference type="PROSITE" id="PS51375">
    <property type="entry name" value="PPR"/>
    <property type="match status" value="1"/>
</dbReference>
<proteinExistence type="predicted"/>
<evidence type="ECO:0000313" key="4">
    <source>
        <dbReference type="Proteomes" id="UP001642484"/>
    </source>
</evidence>
<dbReference type="InterPro" id="IPR011990">
    <property type="entry name" value="TPR-like_helical_dom_sf"/>
</dbReference>
<keyword evidence="4" id="KW-1185">Reference proteome</keyword>
<protein>
    <recommendedName>
        <fullName evidence="5">Pentatricopeptide repeat-containing protein</fullName>
    </recommendedName>
</protein>
<feature type="non-terminal residue" evidence="3">
    <location>
        <position position="1"/>
    </location>
</feature>
<accession>A0ABP0LMA3</accession>
<dbReference type="PANTHER" id="PTHR47936">
    <property type="entry name" value="PPR_LONG DOMAIN-CONTAINING PROTEIN"/>
    <property type="match status" value="1"/>
</dbReference>
<dbReference type="InterPro" id="IPR002885">
    <property type="entry name" value="PPR_rpt"/>
</dbReference>
<dbReference type="NCBIfam" id="TIGR00756">
    <property type="entry name" value="PPR"/>
    <property type="match status" value="1"/>
</dbReference>
<comment type="caution">
    <text evidence="3">The sequence shown here is derived from an EMBL/GenBank/DDBJ whole genome shotgun (WGS) entry which is preliminary data.</text>
</comment>
<dbReference type="Proteomes" id="UP001642484">
    <property type="component" value="Unassembled WGS sequence"/>
</dbReference>
<keyword evidence="1" id="KW-0677">Repeat</keyword>
<evidence type="ECO:0000256" key="1">
    <source>
        <dbReference type="ARBA" id="ARBA00022737"/>
    </source>
</evidence>
<sequence>FKTGFAAALPTICHRAFIPRALSRPAITAARWQCAFELLHSNASRRILPSLPELSSSLSSCIWYGRWNEALGALYWARSLHVNPDAVCYNVVISAAGKNVRWPVAITVFHLMRQQSAEPTVSSHNAAISAFSLALHWALALDTLKFLRHLGPKAERPGFGATLKACSAAAQWRHSIVLMQEMQQSKVAADMQAMQDLQLALEVIHTRHEKHVPPMLVPRQVAMVCGLALGQADEIEMKGVTFMSASLPRLMLFFERERPL</sequence>